<evidence type="ECO:0000256" key="1">
    <source>
        <dbReference type="ARBA" id="ARBA00004429"/>
    </source>
</evidence>
<evidence type="ECO:0000256" key="3">
    <source>
        <dbReference type="ARBA" id="ARBA00022475"/>
    </source>
</evidence>
<evidence type="ECO:0000256" key="4">
    <source>
        <dbReference type="ARBA" id="ARBA00022519"/>
    </source>
</evidence>
<feature type="transmembrane region" description="Helical" evidence="9">
    <location>
        <begin position="123"/>
        <end position="140"/>
    </location>
</feature>
<comment type="subcellular location">
    <subcellularLocation>
        <location evidence="1">Cell inner membrane</location>
        <topology evidence="1">Multi-pass membrane protein</topology>
    </subcellularLocation>
</comment>
<name>A0ABS1E8I4_9GAMM</name>
<reference evidence="10 11" key="1">
    <citation type="journal article" date="2020" name="Microorganisms">
        <title>Osmotic Adaptation and Compatible Solute Biosynthesis of Phototrophic Bacteria as Revealed from Genome Analyses.</title>
        <authorList>
            <person name="Imhoff J.F."/>
            <person name="Rahn T."/>
            <person name="Kunzel S."/>
            <person name="Keller A."/>
            <person name="Neulinger S.C."/>
        </authorList>
    </citation>
    <scope>NUCLEOTIDE SEQUENCE [LARGE SCALE GENOMIC DNA]</scope>
    <source>
        <strain evidence="10 11">DSM 15116</strain>
    </source>
</reference>
<keyword evidence="4" id="KW-0997">Cell inner membrane</keyword>
<evidence type="ECO:0000256" key="9">
    <source>
        <dbReference type="SAM" id="Phobius"/>
    </source>
</evidence>
<dbReference type="InterPro" id="IPR007272">
    <property type="entry name" value="Sulf_transp_TsuA/YedE"/>
</dbReference>
<evidence type="ECO:0000256" key="7">
    <source>
        <dbReference type="ARBA" id="ARBA00023136"/>
    </source>
</evidence>
<accession>A0ABS1E8I4</accession>
<feature type="transmembrane region" description="Helical" evidence="9">
    <location>
        <begin position="88"/>
        <end position="111"/>
    </location>
</feature>
<comment type="caution">
    <text evidence="10">The sequence shown here is derived from an EMBL/GenBank/DDBJ whole genome shotgun (WGS) entry which is preliminary data.</text>
</comment>
<dbReference type="RefSeq" id="WP_200260832.1">
    <property type="nucleotide sequence ID" value="NZ_NRSH01000158.1"/>
</dbReference>
<feature type="transmembrane region" description="Helical" evidence="9">
    <location>
        <begin position="363"/>
        <end position="382"/>
    </location>
</feature>
<evidence type="ECO:0008006" key="12">
    <source>
        <dbReference type="Google" id="ProtNLM"/>
    </source>
</evidence>
<comment type="similarity">
    <text evidence="8">Belongs to the TsuA/YedE (TC 9.B.102) family.</text>
</comment>
<protein>
    <recommendedName>
        <fullName evidence="12">Sulphur transport domain-containing protein</fullName>
    </recommendedName>
</protein>
<keyword evidence="3" id="KW-1003">Cell membrane</keyword>
<organism evidence="10 11">
    <name type="scientific">Halorhodospira neutriphila</name>
    <dbReference type="NCBI Taxonomy" id="168379"/>
    <lineage>
        <taxon>Bacteria</taxon>
        <taxon>Pseudomonadati</taxon>
        <taxon>Pseudomonadota</taxon>
        <taxon>Gammaproteobacteria</taxon>
        <taxon>Chromatiales</taxon>
        <taxon>Ectothiorhodospiraceae</taxon>
        <taxon>Halorhodospira</taxon>
    </lineage>
</organism>
<feature type="transmembrane region" description="Helical" evidence="9">
    <location>
        <begin position="212"/>
        <end position="234"/>
    </location>
</feature>
<keyword evidence="7 9" id="KW-0472">Membrane</keyword>
<evidence type="ECO:0000256" key="5">
    <source>
        <dbReference type="ARBA" id="ARBA00022692"/>
    </source>
</evidence>
<evidence type="ECO:0000313" key="11">
    <source>
        <dbReference type="Proteomes" id="UP000738126"/>
    </source>
</evidence>
<feature type="transmembrane region" description="Helical" evidence="9">
    <location>
        <begin position="53"/>
        <end position="76"/>
    </location>
</feature>
<evidence type="ECO:0000313" key="10">
    <source>
        <dbReference type="EMBL" id="MBK1727472.1"/>
    </source>
</evidence>
<feature type="transmembrane region" description="Helical" evidence="9">
    <location>
        <begin position="336"/>
        <end position="357"/>
    </location>
</feature>
<evidence type="ECO:0000256" key="6">
    <source>
        <dbReference type="ARBA" id="ARBA00022989"/>
    </source>
</evidence>
<dbReference type="PANTHER" id="PTHR30574">
    <property type="entry name" value="INNER MEMBRANE PROTEIN YEDE"/>
    <property type="match status" value="1"/>
</dbReference>
<keyword evidence="6 9" id="KW-1133">Transmembrane helix</keyword>
<feature type="transmembrane region" description="Helical" evidence="9">
    <location>
        <begin position="183"/>
        <end position="200"/>
    </location>
</feature>
<dbReference type="PANTHER" id="PTHR30574:SF1">
    <property type="entry name" value="SULPHUR TRANSPORT DOMAIN-CONTAINING PROTEIN"/>
    <property type="match status" value="1"/>
</dbReference>
<proteinExistence type="inferred from homology"/>
<keyword evidence="5 9" id="KW-0812">Transmembrane</keyword>
<evidence type="ECO:0000256" key="2">
    <source>
        <dbReference type="ARBA" id="ARBA00022448"/>
    </source>
</evidence>
<sequence length="421" mass="43422">MAFESFAAARWALLGSIFLIAVLLGAVVNRTHFCTMGAVSDAVNMGDFRRLRAWLLAIAVAAAGVALLEPLGLIGAERTMPPYRSADFAWAGYLLGGLLFGVGMTLGGGCGNKVLVRLGAGNLKSLVVAAVLGVSAYYMTNPPPGLELPLRGLLFGWIDALAIELPHGQGLASLAAGEAAARVRPLIAAALCLGLLYAALRSAALRRSRGHLLGGAAVGAAVVAVLLISSNVWVVDDFGQRQDLQSYATNWSFHHPDSEAGRPESARLLAPQGLSFVGPVAQGAGYVGHGLDPALATIGVALAAGVIAGSFLAGLFSRSLRLEWFASRADLGNHLLGGLLMGVGGVLAMGCTFGQAITGAATLALSAPVTMLAILLGSALTMKVQYYRLLHEEEATLGKALLTGLVDLRLLPAAMRQLDAL</sequence>
<feature type="transmembrane region" description="Helical" evidence="9">
    <location>
        <begin position="6"/>
        <end position="28"/>
    </location>
</feature>
<evidence type="ECO:0000256" key="8">
    <source>
        <dbReference type="ARBA" id="ARBA00035655"/>
    </source>
</evidence>
<keyword evidence="2" id="KW-0813">Transport</keyword>
<keyword evidence="11" id="KW-1185">Reference proteome</keyword>
<dbReference type="Proteomes" id="UP000738126">
    <property type="component" value="Unassembled WGS sequence"/>
</dbReference>
<dbReference type="EMBL" id="NRSH01000158">
    <property type="protein sequence ID" value="MBK1727472.1"/>
    <property type="molecule type" value="Genomic_DNA"/>
</dbReference>
<dbReference type="Pfam" id="PF04143">
    <property type="entry name" value="Sulf_transp"/>
    <property type="match status" value="1"/>
</dbReference>
<gene>
    <name evidence="10" type="ORF">CKO13_10705</name>
</gene>
<feature type="transmembrane region" description="Helical" evidence="9">
    <location>
        <begin position="294"/>
        <end position="316"/>
    </location>
</feature>